<organism evidence="1 2">
    <name type="scientific">Massilimicrobiota timonensis</name>
    <dbReference type="NCBI Taxonomy" id="1776392"/>
    <lineage>
        <taxon>Bacteria</taxon>
        <taxon>Bacillati</taxon>
        <taxon>Bacillota</taxon>
        <taxon>Erysipelotrichia</taxon>
        <taxon>Erysipelotrichales</taxon>
        <taxon>Erysipelotrichaceae</taxon>
        <taxon>Massilimicrobiota</taxon>
    </lineage>
</organism>
<dbReference type="Proteomes" id="UP001529275">
    <property type="component" value="Unassembled WGS sequence"/>
</dbReference>
<name>A0ABT7UGY6_9FIRM</name>
<protein>
    <submittedName>
        <fullName evidence="1">Uncharacterized protein</fullName>
    </submittedName>
</protein>
<accession>A0ABT7UGY6</accession>
<proteinExistence type="predicted"/>
<reference evidence="1 2" key="2">
    <citation type="submission" date="2023-06" db="EMBL/GenBank/DDBJ databases">
        <authorList>
            <person name="Zeman M."/>
            <person name="Kubasova T."/>
            <person name="Jahodarova E."/>
            <person name="Nykrynova M."/>
            <person name="Rychlik I."/>
        </authorList>
    </citation>
    <scope>NUCLEOTIDE SEQUENCE [LARGE SCALE GENOMIC DNA]</scope>
    <source>
        <strain evidence="1 2">ET341</strain>
    </source>
</reference>
<dbReference type="RefSeq" id="WP_289526980.1">
    <property type="nucleotide sequence ID" value="NZ_JAUDCK010000001.1"/>
</dbReference>
<dbReference type="EMBL" id="JAUDCK010000001">
    <property type="protein sequence ID" value="MDM8194757.1"/>
    <property type="molecule type" value="Genomic_DNA"/>
</dbReference>
<reference evidence="2" key="1">
    <citation type="submission" date="2023-06" db="EMBL/GenBank/DDBJ databases">
        <title>Identification and characterization of horizontal gene transfer across gut microbiota members of farm animals based on homology search.</title>
        <authorList>
            <person name="Zeman M."/>
            <person name="Kubasova T."/>
            <person name="Jahodarova E."/>
            <person name="Nykrynova M."/>
            <person name="Rychlik I."/>
        </authorList>
    </citation>
    <scope>NUCLEOTIDE SEQUENCE [LARGE SCALE GENOMIC DNA]</scope>
    <source>
        <strain evidence="2">ET341</strain>
    </source>
</reference>
<comment type="caution">
    <text evidence="1">The sequence shown here is derived from an EMBL/GenBank/DDBJ whole genome shotgun (WGS) entry which is preliminary data.</text>
</comment>
<evidence type="ECO:0000313" key="2">
    <source>
        <dbReference type="Proteomes" id="UP001529275"/>
    </source>
</evidence>
<keyword evidence="2" id="KW-1185">Reference proteome</keyword>
<evidence type="ECO:0000313" key="1">
    <source>
        <dbReference type="EMBL" id="MDM8194757.1"/>
    </source>
</evidence>
<gene>
    <name evidence="1" type="ORF">QUV98_00245</name>
</gene>
<sequence>MRETYSKNYFEKYAALTLTLFFNIDKEAIIQSDRPDLRIPSIQFGIEVTQALTPQEAVEDMKKPLYMSLDLTPFDHSHQDLAFVYEKIDDAIDRKLKKAKNYEHYLYNGLYIFSHCHNLLQESLQHFLSQKQIPHDFYQYIFINSVTKIYCFDILSNQIIPFSFHRQDLIKMNLEALIYEKTCSKKRRKIIIP</sequence>